<gene>
    <name evidence="7" type="ORF">I7412_29590</name>
</gene>
<evidence type="ECO:0000259" key="6">
    <source>
        <dbReference type="PROSITE" id="PS50977"/>
    </source>
</evidence>
<keyword evidence="2 4" id="KW-0238">DNA-binding</keyword>
<feature type="domain" description="HTH tetR-type" evidence="6">
    <location>
        <begin position="29"/>
        <end position="89"/>
    </location>
</feature>
<dbReference type="InterPro" id="IPR011075">
    <property type="entry name" value="TetR_C"/>
</dbReference>
<accession>A0A937RSQ7</accession>
<dbReference type="SUPFAM" id="SSF48498">
    <property type="entry name" value="Tetracyclin repressor-like, C-terminal domain"/>
    <property type="match status" value="1"/>
</dbReference>
<name>A0A937RSQ7_9ACTN</name>
<evidence type="ECO:0000256" key="1">
    <source>
        <dbReference type="ARBA" id="ARBA00023015"/>
    </source>
</evidence>
<keyword evidence="8" id="KW-1185">Reference proteome</keyword>
<evidence type="ECO:0000256" key="5">
    <source>
        <dbReference type="SAM" id="MobiDB-lite"/>
    </source>
</evidence>
<protein>
    <submittedName>
        <fullName evidence="7">TetR/AcrR family transcriptional regulator</fullName>
    </submittedName>
</protein>
<dbReference type="GO" id="GO:0003700">
    <property type="term" value="F:DNA-binding transcription factor activity"/>
    <property type="evidence" value="ECO:0007669"/>
    <property type="project" value="TreeGrafter"/>
</dbReference>
<dbReference type="InterPro" id="IPR009057">
    <property type="entry name" value="Homeodomain-like_sf"/>
</dbReference>
<evidence type="ECO:0000256" key="3">
    <source>
        <dbReference type="ARBA" id="ARBA00023163"/>
    </source>
</evidence>
<dbReference type="PANTHER" id="PTHR30055">
    <property type="entry name" value="HTH-TYPE TRANSCRIPTIONAL REGULATOR RUTR"/>
    <property type="match status" value="1"/>
</dbReference>
<evidence type="ECO:0000313" key="7">
    <source>
        <dbReference type="EMBL" id="MBL7631241.1"/>
    </source>
</evidence>
<dbReference type="GO" id="GO:0000976">
    <property type="term" value="F:transcription cis-regulatory region binding"/>
    <property type="evidence" value="ECO:0007669"/>
    <property type="project" value="TreeGrafter"/>
</dbReference>
<dbReference type="SUPFAM" id="SSF46689">
    <property type="entry name" value="Homeodomain-like"/>
    <property type="match status" value="1"/>
</dbReference>
<dbReference type="InterPro" id="IPR050109">
    <property type="entry name" value="HTH-type_TetR-like_transc_reg"/>
</dbReference>
<proteinExistence type="predicted"/>
<dbReference type="InterPro" id="IPR036271">
    <property type="entry name" value="Tet_transcr_reg_TetR-rel_C_sf"/>
</dbReference>
<dbReference type="InterPro" id="IPR001647">
    <property type="entry name" value="HTH_TetR"/>
</dbReference>
<evidence type="ECO:0000313" key="8">
    <source>
        <dbReference type="Proteomes" id="UP000604475"/>
    </source>
</evidence>
<feature type="DNA-binding region" description="H-T-H motif" evidence="4">
    <location>
        <begin position="52"/>
        <end position="71"/>
    </location>
</feature>
<dbReference type="AlphaFoldDB" id="A0A937RSQ7"/>
<organism evidence="7 8">
    <name type="scientific">Frankia nepalensis</name>
    <dbReference type="NCBI Taxonomy" id="1836974"/>
    <lineage>
        <taxon>Bacteria</taxon>
        <taxon>Bacillati</taxon>
        <taxon>Actinomycetota</taxon>
        <taxon>Actinomycetes</taxon>
        <taxon>Frankiales</taxon>
        <taxon>Frankiaceae</taxon>
        <taxon>Frankia</taxon>
    </lineage>
</organism>
<evidence type="ECO:0000256" key="4">
    <source>
        <dbReference type="PROSITE-ProRule" id="PRU00335"/>
    </source>
</evidence>
<dbReference type="Pfam" id="PF16859">
    <property type="entry name" value="TetR_C_11"/>
    <property type="match status" value="1"/>
</dbReference>
<keyword evidence="3" id="KW-0804">Transcription</keyword>
<dbReference type="Gene3D" id="1.10.10.60">
    <property type="entry name" value="Homeodomain-like"/>
    <property type="match status" value="1"/>
</dbReference>
<feature type="region of interest" description="Disordered" evidence="5">
    <location>
        <begin position="1"/>
        <end position="30"/>
    </location>
</feature>
<reference evidence="7" key="1">
    <citation type="submission" date="2020-12" db="EMBL/GenBank/DDBJ databases">
        <title>Genomic characterization of non-nitrogen-fixing Frankia strains.</title>
        <authorList>
            <person name="Carlos-Shanley C."/>
            <person name="Guerra T."/>
            <person name="Hahn D."/>
        </authorList>
    </citation>
    <scope>NUCLEOTIDE SEQUENCE</scope>
    <source>
        <strain evidence="7">CN6</strain>
    </source>
</reference>
<keyword evidence="1" id="KW-0805">Transcription regulation</keyword>
<comment type="caution">
    <text evidence="7">The sequence shown here is derived from an EMBL/GenBank/DDBJ whole genome shotgun (WGS) entry which is preliminary data.</text>
</comment>
<sequence>MTMAEGDALAAGRPHPRGEQAGPGRPRDTRRHAAVLAATRDLLARGGYTALTFSDVAERAGVTRQLVHRWWPDRPALVAEALFTAPAAADWPTAYEGPLAADLRRLLSAMVDYACRPEVRAGVLGLMADAVPSAELTNLEDGLLGPLRRSLGALVDAAVARGEARDEIDVGLTLNTLRGAVLMHLIADLTPPEVIVDHLTSLTLWAFRRDPEAPPRG</sequence>
<dbReference type="PROSITE" id="PS50977">
    <property type="entry name" value="HTH_TETR_2"/>
    <property type="match status" value="1"/>
</dbReference>
<dbReference type="PANTHER" id="PTHR30055:SF230">
    <property type="entry name" value="TRANSCRIPTIONAL REGULATORY PROTEIN (PROBABLY TETR-FAMILY)-RELATED"/>
    <property type="match status" value="1"/>
</dbReference>
<dbReference type="EMBL" id="JAEACQ010000263">
    <property type="protein sequence ID" value="MBL7631241.1"/>
    <property type="molecule type" value="Genomic_DNA"/>
</dbReference>
<evidence type="ECO:0000256" key="2">
    <source>
        <dbReference type="ARBA" id="ARBA00023125"/>
    </source>
</evidence>
<dbReference type="Proteomes" id="UP000604475">
    <property type="component" value="Unassembled WGS sequence"/>
</dbReference>
<dbReference type="Gene3D" id="1.10.357.10">
    <property type="entry name" value="Tetracycline Repressor, domain 2"/>
    <property type="match status" value="1"/>
</dbReference>
<dbReference type="Pfam" id="PF00440">
    <property type="entry name" value="TetR_N"/>
    <property type="match status" value="1"/>
</dbReference>